<dbReference type="GO" id="GO:0005737">
    <property type="term" value="C:cytoplasm"/>
    <property type="evidence" value="ECO:0007669"/>
    <property type="project" value="TreeGrafter"/>
</dbReference>
<gene>
    <name evidence="3" type="ORF">F8M41_003913</name>
</gene>
<dbReference type="Pfam" id="PF23465">
    <property type="entry name" value="DUF7131"/>
    <property type="match status" value="1"/>
</dbReference>
<dbReference type="PROSITE" id="PS51043">
    <property type="entry name" value="DDHD"/>
    <property type="match status" value="1"/>
</dbReference>
<evidence type="ECO:0000259" key="2">
    <source>
        <dbReference type="PROSITE" id="PS51043"/>
    </source>
</evidence>
<feature type="region of interest" description="Disordered" evidence="1">
    <location>
        <begin position="322"/>
        <end position="353"/>
    </location>
</feature>
<dbReference type="InterPro" id="IPR004177">
    <property type="entry name" value="DDHD_dom"/>
</dbReference>
<accession>A0A8H3XCI9</accession>
<evidence type="ECO:0000256" key="1">
    <source>
        <dbReference type="SAM" id="MobiDB-lite"/>
    </source>
</evidence>
<protein>
    <submittedName>
        <fullName evidence="3">DDHD-domain-containing protein</fullName>
    </submittedName>
</protein>
<feature type="domain" description="DDHD" evidence="2">
    <location>
        <begin position="508"/>
        <end position="756"/>
    </location>
</feature>
<feature type="compositionally biased region" description="Low complexity" evidence="1">
    <location>
        <begin position="332"/>
        <end position="350"/>
    </location>
</feature>
<feature type="compositionally biased region" description="Polar residues" evidence="1">
    <location>
        <begin position="24"/>
        <end position="35"/>
    </location>
</feature>
<dbReference type="Pfam" id="PF23463">
    <property type="entry name" value="WWE_2"/>
    <property type="match status" value="1"/>
</dbReference>
<feature type="compositionally biased region" description="Polar residues" evidence="1">
    <location>
        <begin position="647"/>
        <end position="685"/>
    </location>
</feature>
<dbReference type="GO" id="GO:0046872">
    <property type="term" value="F:metal ion binding"/>
    <property type="evidence" value="ECO:0007669"/>
    <property type="project" value="InterPro"/>
</dbReference>
<dbReference type="InterPro" id="IPR029058">
    <property type="entry name" value="AB_hydrolase_fold"/>
</dbReference>
<dbReference type="InterPro" id="IPR058055">
    <property type="entry name" value="PA-PLA1"/>
</dbReference>
<dbReference type="Pfam" id="PF02862">
    <property type="entry name" value="DDHD"/>
    <property type="match status" value="1"/>
</dbReference>
<dbReference type="SUPFAM" id="SSF53474">
    <property type="entry name" value="alpha/beta-Hydrolases"/>
    <property type="match status" value="1"/>
</dbReference>
<feature type="compositionally biased region" description="Polar residues" evidence="1">
    <location>
        <begin position="322"/>
        <end position="331"/>
    </location>
</feature>
<dbReference type="InterPro" id="IPR057826">
    <property type="entry name" value="WWE_C20G8.02"/>
</dbReference>
<feature type="region of interest" description="Disordered" evidence="1">
    <location>
        <begin position="647"/>
        <end position="694"/>
    </location>
</feature>
<feature type="region of interest" description="Disordered" evidence="1">
    <location>
        <begin position="24"/>
        <end position="44"/>
    </location>
</feature>
<keyword evidence="4" id="KW-1185">Reference proteome</keyword>
<reference evidence="3 4" key="1">
    <citation type="journal article" date="2019" name="Environ. Microbiol.">
        <title>At the nexus of three kingdoms: the genome of the mycorrhizal fungus Gigaspora margarita provides insights into plant, endobacterial and fungal interactions.</title>
        <authorList>
            <person name="Venice F."/>
            <person name="Ghignone S."/>
            <person name="Salvioli di Fossalunga A."/>
            <person name="Amselem J."/>
            <person name="Novero M."/>
            <person name="Xianan X."/>
            <person name="Sedzielewska Toro K."/>
            <person name="Morin E."/>
            <person name="Lipzen A."/>
            <person name="Grigoriev I.V."/>
            <person name="Henrissat B."/>
            <person name="Martin F.M."/>
            <person name="Bonfante P."/>
        </authorList>
    </citation>
    <scope>NUCLEOTIDE SEQUENCE [LARGE SCALE GENOMIC DNA]</scope>
    <source>
        <strain evidence="3 4">BEG34</strain>
    </source>
</reference>
<dbReference type="PANTHER" id="PTHR23509">
    <property type="entry name" value="PA-PL1 PHOSPHOLIPASE FAMILY"/>
    <property type="match status" value="1"/>
</dbReference>
<dbReference type="PANTHER" id="PTHR23509:SF10">
    <property type="entry name" value="LD21067P"/>
    <property type="match status" value="1"/>
</dbReference>
<proteinExistence type="predicted"/>
<sequence>MTLIDFYEPSAHWFHAVDVPLSEQNKPTTSNTTSPKDPISYQPVPKVKQPTNWVPFSKRDANALEQAYRSGIPGTKVPCNEDYLFEVDIDKREIHPVYWSGPIYEVRRGTWFQQADLNKYIPCDENLAMQIEEGYKKHQAWIPSPESDLNSPATSDAPVEKEKERRWALLGKYLSQYVTYTNPTTAWLLNDDMTGRLTKTFFSTITNNENLGGTRLIRGYQEVQKYAYQKSNDDAEKRKKDEMADAVNKNISGFDAEQQRDIKQEAVETHDYENEESECEERVIDHLILVVHGIGQKLSEKLEWIRFIHDVNTLRKTIKSIVKNNTSETPQNSNMKSGSNTSTSSSRRNSVLSDKCTRSGVQVLPILWREEIKFGIAADDENFQRDLGLPKTVEEGKTTLSEITLDGVPTLRLMISDVLMDVLLYMTPRYREIMINTVTNEANRIYNLFIQRNPKFLEIGGKVSLIGHSLGSVLAFDVLCHQPPIPSSINELSSTSDSKRVDESFFKLDFPVQNFFSAGSPIGLFLLLKGLKIGSRKYYENDKTSDGDVNLPLSEENNIPLCYPKVRNIYNLFHNADPIAYRLEPLIARHYGSSLKPALIPYQKGGLKAVHLGIQEFGTEIANKATNIFSSVKTSLMFTRGLQSLMQQNSNTSHKRSSSIPSINTEVDSNDGSALTNYPPTQYAQPPSPATHETVAKEKDDPIGAAKLKSLNITGRVDYVLQEGILDVSYINAITAHMCYWTDLDAVSFVLREIYREEPEDE</sequence>
<dbReference type="OrthoDB" id="431378at2759"/>
<dbReference type="EMBL" id="WTPW01001351">
    <property type="protein sequence ID" value="KAF0441192.1"/>
    <property type="molecule type" value="Genomic_DNA"/>
</dbReference>
<dbReference type="Proteomes" id="UP000439903">
    <property type="component" value="Unassembled WGS sequence"/>
</dbReference>
<dbReference type="AlphaFoldDB" id="A0A8H3XCI9"/>
<evidence type="ECO:0000313" key="3">
    <source>
        <dbReference type="EMBL" id="KAF0441192.1"/>
    </source>
</evidence>
<evidence type="ECO:0000313" key="4">
    <source>
        <dbReference type="Proteomes" id="UP000439903"/>
    </source>
</evidence>
<dbReference type="GO" id="GO:0004620">
    <property type="term" value="F:phospholipase activity"/>
    <property type="evidence" value="ECO:0007669"/>
    <property type="project" value="TreeGrafter"/>
</dbReference>
<organism evidence="3 4">
    <name type="scientific">Gigaspora margarita</name>
    <dbReference type="NCBI Taxonomy" id="4874"/>
    <lineage>
        <taxon>Eukaryota</taxon>
        <taxon>Fungi</taxon>
        <taxon>Fungi incertae sedis</taxon>
        <taxon>Mucoromycota</taxon>
        <taxon>Glomeromycotina</taxon>
        <taxon>Glomeromycetes</taxon>
        <taxon>Diversisporales</taxon>
        <taxon>Gigasporaceae</taxon>
        <taxon>Gigaspora</taxon>
    </lineage>
</organism>
<dbReference type="SMART" id="SM01127">
    <property type="entry name" value="DDHD"/>
    <property type="match status" value="1"/>
</dbReference>
<comment type="caution">
    <text evidence="3">The sequence shown here is derived from an EMBL/GenBank/DDBJ whole genome shotgun (WGS) entry which is preliminary data.</text>
</comment>
<name>A0A8H3XCI9_GIGMA</name>
<dbReference type="InterPro" id="IPR055555">
    <property type="entry name" value="PA-PLA1_DUF7131"/>
</dbReference>